<dbReference type="EMBL" id="MFEY01000007">
    <property type="protein sequence ID" value="OGE89977.1"/>
    <property type="molecule type" value="Genomic_DNA"/>
</dbReference>
<protein>
    <submittedName>
        <fullName evidence="1">Uncharacterized protein</fullName>
    </submittedName>
</protein>
<dbReference type="Proteomes" id="UP000177682">
    <property type="component" value="Unassembled WGS sequence"/>
</dbReference>
<organism evidence="1 2">
    <name type="scientific">Candidatus Doudnabacteria bacterium RIFCSPHIGHO2_12_FULL_48_16</name>
    <dbReference type="NCBI Taxonomy" id="1817838"/>
    <lineage>
        <taxon>Bacteria</taxon>
        <taxon>Candidatus Doudnaibacteriota</taxon>
    </lineage>
</organism>
<reference evidence="1 2" key="1">
    <citation type="journal article" date="2016" name="Nat. Commun.">
        <title>Thousands of microbial genomes shed light on interconnected biogeochemical processes in an aquifer system.</title>
        <authorList>
            <person name="Anantharaman K."/>
            <person name="Brown C.T."/>
            <person name="Hug L.A."/>
            <person name="Sharon I."/>
            <person name="Castelle C.J."/>
            <person name="Probst A.J."/>
            <person name="Thomas B.C."/>
            <person name="Singh A."/>
            <person name="Wilkins M.J."/>
            <person name="Karaoz U."/>
            <person name="Brodie E.L."/>
            <person name="Williams K.H."/>
            <person name="Hubbard S.S."/>
            <person name="Banfield J.F."/>
        </authorList>
    </citation>
    <scope>NUCLEOTIDE SEQUENCE [LARGE SCALE GENOMIC DNA]</scope>
</reference>
<sequence>MYIKKKMRNRIILVVVIVLGFIFWRGLTASTAKNFNCEYKLIYAVCKPKAGNPKLPSLMDIFKAGIKF</sequence>
<gene>
    <name evidence="1" type="ORF">A3E29_02590</name>
</gene>
<name>A0A1F5PJE0_9BACT</name>
<evidence type="ECO:0000313" key="2">
    <source>
        <dbReference type="Proteomes" id="UP000177682"/>
    </source>
</evidence>
<proteinExistence type="predicted"/>
<evidence type="ECO:0000313" key="1">
    <source>
        <dbReference type="EMBL" id="OGE89977.1"/>
    </source>
</evidence>
<dbReference type="AlphaFoldDB" id="A0A1F5PJE0"/>
<comment type="caution">
    <text evidence="1">The sequence shown here is derived from an EMBL/GenBank/DDBJ whole genome shotgun (WGS) entry which is preliminary data.</text>
</comment>
<accession>A0A1F5PJE0</accession>